<dbReference type="AlphaFoldDB" id="S2E322"/>
<feature type="transmembrane region" description="Helical" evidence="1">
    <location>
        <begin position="29"/>
        <end position="48"/>
    </location>
</feature>
<dbReference type="EMBL" id="AHJG01000197">
    <property type="protein sequence ID" value="EPA05218.1"/>
    <property type="molecule type" value="Genomic_DNA"/>
</dbReference>
<evidence type="ECO:0000313" key="3">
    <source>
        <dbReference type="Proteomes" id="UP000014065"/>
    </source>
</evidence>
<proteinExistence type="predicted"/>
<keyword evidence="3" id="KW-1185">Reference proteome</keyword>
<sequence>MVSQKIPILGIGLPVYNGEQFIKKKLNRYYYKHLMTLKFLLLIIVLQIEQ</sequence>
<evidence type="ECO:0000313" key="2">
    <source>
        <dbReference type="EMBL" id="EPA05218.1"/>
    </source>
</evidence>
<name>S2E322_9ARCH</name>
<evidence type="ECO:0000256" key="1">
    <source>
        <dbReference type="SAM" id="Phobius"/>
    </source>
</evidence>
<protein>
    <submittedName>
        <fullName evidence="2">Uncharacterized protein</fullName>
    </submittedName>
</protein>
<comment type="caution">
    <text evidence="2">The sequence shown here is derived from an EMBL/GenBank/DDBJ whole genome shotgun (WGS) entry which is preliminary data.</text>
</comment>
<keyword evidence="1" id="KW-1133">Transmembrane helix</keyword>
<keyword evidence="1" id="KW-0472">Membrane</keyword>
<accession>S2E322</accession>
<reference evidence="2 3" key="1">
    <citation type="journal article" date="2012" name="J. Bacteriol.">
        <title>Genome Sequence of "Candidatus Nitrosoarchaeum limnia" BG20, a Low-Salinity Ammonia-Oxidizing Archaeon from the San Francisco Bay Estuary.</title>
        <authorList>
            <person name="Mosier A.C."/>
            <person name="Allen E.E."/>
            <person name="Kim M."/>
            <person name="Ferriera S."/>
            <person name="Francis C.A."/>
        </authorList>
    </citation>
    <scope>NUCLEOTIDE SEQUENCE [LARGE SCALE GENOMIC DNA]</scope>
    <source>
        <strain evidence="2 3">BG20</strain>
    </source>
</reference>
<organism evidence="2 3">
    <name type="scientific">Candidatus Nitrosarchaeum limnium BG20</name>
    <dbReference type="NCBI Taxonomy" id="859192"/>
    <lineage>
        <taxon>Archaea</taxon>
        <taxon>Nitrososphaerota</taxon>
        <taxon>Nitrososphaeria</taxon>
        <taxon>Nitrosopumilales</taxon>
        <taxon>Nitrosopumilaceae</taxon>
        <taxon>Nitrosarchaeum</taxon>
    </lineage>
</organism>
<gene>
    <name evidence="2" type="ORF">BG20_I0211</name>
</gene>
<dbReference type="Proteomes" id="UP000014065">
    <property type="component" value="Unassembled WGS sequence"/>
</dbReference>
<keyword evidence="1" id="KW-0812">Transmembrane</keyword>